<dbReference type="InterPro" id="IPR052953">
    <property type="entry name" value="Ser-rich/MCO-related"/>
</dbReference>
<evidence type="ECO:0000313" key="2">
    <source>
        <dbReference type="EMBL" id="KAF2185233.1"/>
    </source>
</evidence>
<dbReference type="EMBL" id="ML994634">
    <property type="protein sequence ID" value="KAF2185233.1"/>
    <property type="molecule type" value="Genomic_DNA"/>
</dbReference>
<feature type="region of interest" description="Disordered" evidence="1">
    <location>
        <begin position="99"/>
        <end position="152"/>
    </location>
</feature>
<accession>A0A6A6E1Z6</accession>
<keyword evidence="3" id="KW-1185">Reference proteome</keyword>
<organism evidence="2 3">
    <name type="scientific">Zopfia rhizophila CBS 207.26</name>
    <dbReference type="NCBI Taxonomy" id="1314779"/>
    <lineage>
        <taxon>Eukaryota</taxon>
        <taxon>Fungi</taxon>
        <taxon>Dikarya</taxon>
        <taxon>Ascomycota</taxon>
        <taxon>Pezizomycotina</taxon>
        <taxon>Dothideomycetes</taxon>
        <taxon>Dothideomycetes incertae sedis</taxon>
        <taxon>Zopfiaceae</taxon>
        <taxon>Zopfia</taxon>
    </lineage>
</organism>
<evidence type="ECO:0000313" key="3">
    <source>
        <dbReference type="Proteomes" id="UP000800200"/>
    </source>
</evidence>
<reference evidence="2" key="1">
    <citation type="journal article" date="2020" name="Stud. Mycol.">
        <title>101 Dothideomycetes genomes: a test case for predicting lifestyles and emergence of pathogens.</title>
        <authorList>
            <person name="Haridas S."/>
            <person name="Albert R."/>
            <person name="Binder M."/>
            <person name="Bloem J."/>
            <person name="Labutti K."/>
            <person name="Salamov A."/>
            <person name="Andreopoulos B."/>
            <person name="Baker S."/>
            <person name="Barry K."/>
            <person name="Bills G."/>
            <person name="Bluhm B."/>
            <person name="Cannon C."/>
            <person name="Castanera R."/>
            <person name="Culley D."/>
            <person name="Daum C."/>
            <person name="Ezra D."/>
            <person name="Gonzalez J."/>
            <person name="Henrissat B."/>
            <person name="Kuo A."/>
            <person name="Liang C."/>
            <person name="Lipzen A."/>
            <person name="Lutzoni F."/>
            <person name="Magnuson J."/>
            <person name="Mondo S."/>
            <person name="Nolan M."/>
            <person name="Ohm R."/>
            <person name="Pangilinan J."/>
            <person name="Park H.-J."/>
            <person name="Ramirez L."/>
            <person name="Alfaro M."/>
            <person name="Sun H."/>
            <person name="Tritt A."/>
            <person name="Yoshinaga Y."/>
            <person name="Zwiers L.-H."/>
            <person name="Turgeon B."/>
            <person name="Goodwin S."/>
            <person name="Spatafora J."/>
            <person name="Crous P."/>
            <person name="Grigoriev I."/>
        </authorList>
    </citation>
    <scope>NUCLEOTIDE SEQUENCE</scope>
    <source>
        <strain evidence="2">CBS 207.26</strain>
    </source>
</reference>
<proteinExistence type="predicted"/>
<gene>
    <name evidence="2" type="ORF">K469DRAFT_688049</name>
</gene>
<dbReference type="OrthoDB" id="5415867at2759"/>
<feature type="compositionally biased region" description="Basic and acidic residues" evidence="1">
    <location>
        <begin position="99"/>
        <end position="110"/>
    </location>
</feature>
<dbReference type="AlphaFoldDB" id="A0A6A6E1Z6"/>
<dbReference type="InterPro" id="IPR008972">
    <property type="entry name" value="Cupredoxin"/>
</dbReference>
<dbReference type="SUPFAM" id="SSF49503">
    <property type="entry name" value="Cupredoxins"/>
    <property type="match status" value="1"/>
</dbReference>
<evidence type="ECO:0000256" key="1">
    <source>
        <dbReference type="SAM" id="MobiDB-lite"/>
    </source>
</evidence>
<feature type="compositionally biased region" description="Polar residues" evidence="1">
    <location>
        <begin position="61"/>
        <end position="70"/>
    </location>
</feature>
<dbReference type="Gene3D" id="2.60.40.420">
    <property type="entry name" value="Cupredoxins - blue copper proteins"/>
    <property type="match status" value="1"/>
</dbReference>
<name>A0A6A6E1Z6_9PEZI</name>
<dbReference type="PANTHER" id="PTHR34883:SF15">
    <property type="entry name" value="EXTRACELLULAR SERINE-RICH PROTEIN"/>
    <property type="match status" value="1"/>
</dbReference>
<dbReference type="Proteomes" id="UP000800200">
    <property type="component" value="Unassembled WGS sequence"/>
</dbReference>
<dbReference type="PANTHER" id="PTHR34883">
    <property type="entry name" value="SERINE-RICH PROTEIN, PUTATIVE-RELATED-RELATED"/>
    <property type="match status" value="1"/>
</dbReference>
<protein>
    <submittedName>
        <fullName evidence="2">Uncharacterized protein</fullName>
    </submittedName>
</protein>
<feature type="region of interest" description="Disordered" evidence="1">
    <location>
        <begin position="1"/>
        <end position="71"/>
    </location>
</feature>
<sequence length="297" mass="32635">MTQPLQRVQEPLLSGDSQDTPIVLNDDELDDKSNDNSEATLSGGKLALVATPPASLHDPHSSLSVDSNTPHPDASACISNMHGVFSAYEKAFGMDSVKQRSGERGHDGITHWKRRHPPERSLEPYELLANTPLPKRPRGSKTATQHDARGKSKIWRLRPSSSRYRRDRYWDVVCLGGVHLGDDGSLSCELLWAPTILPMNRLNGSLRKLAEDLVMENYGMEVAEAPNVFSIVLKDNNPVWFYCAQGNHCRSGMSGIINQNFNSPNTLAAYKLKAKNTTTVIPLVAGAAGFITPNKPL</sequence>